<dbReference type="InParanoid" id="H0EUP2"/>
<dbReference type="PANTHER" id="PTHR24223:SF399">
    <property type="entry name" value="ABC TRANSPORTER ATNG"/>
    <property type="match status" value="1"/>
</dbReference>
<name>H0EUP2_GLAL7</name>
<dbReference type="InterPro" id="IPR003439">
    <property type="entry name" value="ABC_transporter-like_ATP-bd"/>
</dbReference>
<dbReference type="Pfam" id="PF00664">
    <property type="entry name" value="ABC_membrane"/>
    <property type="match status" value="1"/>
</dbReference>
<dbReference type="Gene3D" id="3.40.50.300">
    <property type="entry name" value="P-loop containing nucleotide triphosphate hydrolases"/>
    <property type="match status" value="1"/>
</dbReference>
<dbReference type="PROSITE" id="PS50893">
    <property type="entry name" value="ABC_TRANSPORTER_2"/>
    <property type="match status" value="1"/>
</dbReference>
<dbReference type="OrthoDB" id="6500128at2759"/>
<dbReference type="FunFam" id="3.40.50.300:FF:002145">
    <property type="entry name" value="ABC transporter (MsbA subfamily)"/>
    <property type="match status" value="1"/>
</dbReference>
<evidence type="ECO:0000259" key="12">
    <source>
        <dbReference type="PROSITE" id="PS50893"/>
    </source>
</evidence>
<dbReference type="HOGENOM" id="CLU_000604_84_3_1"/>
<dbReference type="PROSITE" id="PS50929">
    <property type="entry name" value="ABC_TM1F"/>
    <property type="match status" value="1"/>
</dbReference>
<evidence type="ECO:0000313" key="14">
    <source>
        <dbReference type="EMBL" id="EHK97746.1"/>
    </source>
</evidence>
<dbReference type="InterPro" id="IPR027417">
    <property type="entry name" value="P-loop_NTPase"/>
</dbReference>
<dbReference type="CDD" id="cd18580">
    <property type="entry name" value="ABC_6TM_ABCC_D2"/>
    <property type="match status" value="1"/>
</dbReference>
<evidence type="ECO:0000256" key="5">
    <source>
        <dbReference type="ARBA" id="ARBA00022692"/>
    </source>
</evidence>
<keyword evidence="4" id="KW-1003">Cell membrane</keyword>
<reference evidence="14 15" key="1">
    <citation type="journal article" date="2012" name="Eukaryot. Cell">
        <title>Genome sequence of the fungus Glarea lozoyensis: the first genome sequence of a species from the Helotiaceae family.</title>
        <authorList>
            <person name="Youssar L."/>
            <person name="Gruening B.A."/>
            <person name="Erxleben A."/>
            <person name="Guenther S."/>
            <person name="Huettel W."/>
        </authorList>
    </citation>
    <scope>NUCLEOTIDE SEQUENCE [LARGE SCALE GENOMIC DNA]</scope>
    <source>
        <strain evidence="15">ATCC 74030 / MF5533</strain>
    </source>
</reference>
<dbReference type="PANTHER" id="PTHR24223">
    <property type="entry name" value="ATP-BINDING CASSETTE SUB-FAMILY C"/>
    <property type="match status" value="1"/>
</dbReference>
<evidence type="ECO:0000313" key="15">
    <source>
        <dbReference type="Proteomes" id="UP000005446"/>
    </source>
</evidence>
<comment type="similarity">
    <text evidence="2">Belongs to the ABC transporter superfamily. ABCC family. Conjugate transporter (TC 3.A.1.208) subfamily.</text>
</comment>
<comment type="caution">
    <text evidence="14">The sequence shown here is derived from an EMBL/GenBank/DDBJ whole genome shotgun (WGS) entry which is preliminary data.</text>
</comment>
<keyword evidence="3" id="KW-0813">Transport</keyword>
<comment type="subcellular location">
    <subcellularLocation>
        <location evidence="1">Cell membrane</location>
        <topology evidence="1">Multi-pass membrane protein</topology>
    </subcellularLocation>
</comment>
<dbReference type="PROSITE" id="PS00211">
    <property type="entry name" value="ABC_TRANSPORTER_1"/>
    <property type="match status" value="1"/>
</dbReference>
<evidence type="ECO:0000256" key="1">
    <source>
        <dbReference type="ARBA" id="ARBA00004651"/>
    </source>
</evidence>
<organism evidence="14 15">
    <name type="scientific">Glarea lozoyensis (strain ATCC 74030 / MF5533)</name>
    <dbReference type="NCBI Taxonomy" id="1104152"/>
    <lineage>
        <taxon>Eukaryota</taxon>
        <taxon>Fungi</taxon>
        <taxon>Dikarya</taxon>
        <taxon>Ascomycota</taxon>
        <taxon>Pezizomycotina</taxon>
        <taxon>Leotiomycetes</taxon>
        <taxon>Helotiales</taxon>
        <taxon>Helotiaceae</taxon>
        <taxon>Glarea</taxon>
    </lineage>
</organism>
<keyword evidence="5 11" id="KW-0812">Transmembrane</keyword>
<dbReference type="FunCoup" id="H0EUP2">
    <property type="interactions" value="21"/>
</dbReference>
<dbReference type="Proteomes" id="UP000005446">
    <property type="component" value="Unassembled WGS sequence"/>
</dbReference>
<dbReference type="InterPro" id="IPR017871">
    <property type="entry name" value="ABC_transporter-like_CS"/>
</dbReference>
<feature type="domain" description="ABC transmembrane type-1" evidence="13">
    <location>
        <begin position="19"/>
        <end position="198"/>
    </location>
</feature>
<evidence type="ECO:0000256" key="3">
    <source>
        <dbReference type="ARBA" id="ARBA00022448"/>
    </source>
</evidence>
<dbReference type="EMBL" id="AGUE01000179">
    <property type="protein sequence ID" value="EHK97746.1"/>
    <property type="molecule type" value="Genomic_DNA"/>
</dbReference>
<keyword evidence="6" id="KW-0547">Nucleotide-binding</keyword>
<evidence type="ECO:0000256" key="4">
    <source>
        <dbReference type="ARBA" id="ARBA00022475"/>
    </source>
</evidence>
<keyword evidence="10" id="KW-0325">Glycoprotein</keyword>
<feature type="domain" description="ABC transporter" evidence="12">
    <location>
        <begin position="236"/>
        <end position="454"/>
    </location>
</feature>
<dbReference type="Pfam" id="PF00005">
    <property type="entry name" value="ABC_tran"/>
    <property type="match status" value="1"/>
</dbReference>
<dbReference type="InterPro" id="IPR003593">
    <property type="entry name" value="AAA+_ATPase"/>
</dbReference>
<dbReference type="SUPFAM" id="SSF90123">
    <property type="entry name" value="ABC transporter transmembrane region"/>
    <property type="match status" value="1"/>
</dbReference>
<dbReference type="AlphaFoldDB" id="H0EUP2"/>
<evidence type="ECO:0000256" key="2">
    <source>
        <dbReference type="ARBA" id="ARBA00009726"/>
    </source>
</evidence>
<dbReference type="GO" id="GO:0005524">
    <property type="term" value="F:ATP binding"/>
    <property type="evidence" value="ECO:0007669"/>
    <property type="project" value="UniProtKB-KW"/>
</dbReference>
<feature type="transmembrane region" description="Helical" evidence="11">
    <location>
        <begin position="142"/>
        <end position="163"/>
    </location>
</feature>
<evidence type="ECO:0000256" key="6">
    <source>
        <dbReference type="ARBA" id="ARBA00022741"/>
    </source>
</evidence>
<evidence type="ECO:0000256" key="8">
    <source>
        <dbReference type="ARBA" id="ARBA00022989"/>
    </source>
</evidence>
<feature type="transmembrane region" description="Helical" evidence="11">
    <location>
        <begin position="175"/>
        <end position="195"/>
    </location>
</feature>
<accession>H0EUP2</accession>
<dbReference type="CDD" id="cd03244">
    <property type="entry name" value="ABCC_MRP_domain2"/>
    <property type="match status" value="1"/>
</dbReference>
<dbReference type="GO" id="GO:0016887">
    <property type="term" value="F:ATP hydrolysis activity"/>
    <property type="evidence" value="ECO:0007669"/>
    <property type="project" value="InterPro"/>
</dbReference>
<keyword evidence="8 11" id="KW-1133">Transmembrane helix</keyword>
<dbReference type="GO" id="GO:0140359">
    <property type="term" value="F:ABC-type transporter activity"/>
    <property type="evidence" value="ECO:0007669"/>
    <property type="project" value="InterPro"/>
</dbReference>
<dbReference type="InterPro" id="IPR036640">
    <property type="entry name" value="ABC1_TM_sf"/>
</dbReference>
<gene>
    <name evidence="14" type="ORF">M7I_6479</name>
</gene>
<keyword evidence="15" id="KW-1185">Reference proteome</keyword>
<dbReference type="GO" id="GO:0005886">
    <property type="term" value="C:plasma membrane"/>
    <property type="evidence" value="ECO:0007669"/>
    <property type="project" value="UniProtKB-SubCell"/>
</dbReference>
<protein>
    <submittedName>
        <fullName evidence="14">Putative ABC transporter C family member 5</fullName>
    </submittedName>
</protein>
<proteinExistence type="inferred from homology"/>
<keyword evidence="9 11" id="KW-0472">Membrane</keyword>
<evidence type="ECO:0000256" key="7">
    <source>
        <dbReference type="ARBA" id="ARBA00022840"/>
    </source>
</evidence>
<dbReference type="InterPro" id="IPR050173">
    <property type="entry name" value="ABC_transporter_C-like"/>
</dbReference>
<evidence type="ECO:0000256" key="9">
    <source>
        <dbReference type="ARBA" id="ARBA00023136"/>
    </source>
</evidence>
<sequence length="477" mass="52867">MVSKAAIQFHGILLNSALRFTQDLNLIDMELPTALIGTTVTFLSCIAQIGVIIYGSSYVAAAIPALIVFLYYIQLFYLRTSRQLRLLELEAKAPLLSHFMESIHGLVTIRAFGWTEKFTHQNHDLLERSQRPFYLLYCAQRWLNLTLELAVAFLAIILVSIALTTRESSGAKIGVALLSIVGFGLNLKTLVYTWTSLEIAMGAVSRIRHFAINTSSEDLPGEDRTLPPDWPHEGVIRFQSVSAAYSPTSHPVLNDLSFTVKAGTKVAICGRTGSGKSSTLAALLRLIDLRIVRQDLRSKLITLPQEPFYYHASIRDNLDVRGQFSTEELLDILEVVGMREVIDKKGGLDAMANADVLSHGQSQLLCLARAILRPNKILILDEATSSVDKKTEEKMVDIIREKFQDRTVISVAHNLNTIMDYDEVIVLEAGRIIEQGKPLALALEPSFFASLLKAADGESEDALEEETISNIASPRSR</sequence>
<evidence type="ECO:0000256" key="11">
    <source>
        <dbReference type="SAM" id="Phobius"/>
    </source>
</evidence>
<keyword evidence="7" id="KW-0067">ATP-binding</keyword>
<dbReference type="Gene3D" id="1.20.1560.10">
    <property type="entry name" value="ABC transporter type 1, transmembrane domain"/>
    <property type="match status" value="1"/>
</dbReference>
<dbReference type="InterPro" id="IPR011527">
    <property type="entry name" value="ABC1_TM_dom"/>
</dbReference>
<dbReference type="SUPFAM" id="SSF52540">
    <property type="entry name" value="P-loop containing nucleoside triphosphate hydrolases"/>
    <property type="match status" value="1"/>
</dbReference>
<evidence type="ECO:0000259" key="13">
    <source>
        <dbReference type="PROSITE" id="PS50929"/>
    </source>
</evidence>
<dbReference type="SMART" id="SM00382">
    <property type="entry name" value="AAA"/>
    <property type="match status" value="1"/>
</dbReference>
<feature type="transmembrane region" description="Helical" evidence="11">
    <location>
        <begin position="59"/>
        <end position="78"/>
    </location>
</feature>
<dbReference type="InterPro" id="IPR044726">
    <property type="entry name" value="ABCC_6TM_D2"/>
</dbReference>
<evidence type="ECO:0000256" key="10">
    <source>
        <dbReference type="ARBA" id="ARBA00023180"/>
    </source>
</evidence>